<organism evidence="1 2">
    <name type="scientific">Holothuria leucospilota</name>
    <name type="common">Black long sea cucumber</name>
    <name type="synonym">Mertensiothuria leucospilota</name>
    <dbReference type="NCBI Taxonomy" id="206669"/>
    <lineage>
        <taxon>Eukaryota</taxon>
        <taxon>Metazoa</taxon>
        <taxon>Echinodermata</taxon>
        <taxon>Eleutherozoa</taxon>
        <taxon>Echinozoa</taxon>
        <taxon>Holothuroidea</taxon>
        <taxon>Aspidochirotacea</taxon>
        <taxon>Aspidochirotida</taxon>
        <taxon>Holothuriidae</taxon>
        <taxon>Holothuria</taxon>
    </lineage>
</organism>
<name>A0A9Q1BDZ6_HOLLE</name>
<accession>A0A9Q1BDZ6</accession>
<keyword evidence="2" id="KW-1185">Reference proteome</keyword>
<dbReference type="EMBL" id="JAIZAY010000020">
    <property type="protein sequence ID" value="KAJ8023135.1"/>
    <property type="molecule type" value="Genomic_DNA"/>
</dbReference>
<evidence type="ECO:0000313" key="1">
    <source>
        <dbReference type="EMBL" id="KAJ8023135.1"/>
    </source>
</evidence>
<comment type="caution">
    <text evidence="1">The sequence shown here is derived from an EMBL/GenBank/DDBJ whole genome shotgun (WGS) entry which is preliminary data.</text>
</comment>
<dbReference type="Proteomes" id="UP001152320">
    <property type="component" value="Chromosome 20"/>
</dbReference>
<reference evidence="1" key="1">
    <citation type="submission" date="2021-10" db="EMBL/GenBank/DDBJ databases">
        <title>Tropical sea cucumber genome reveals ecological adaptation and Cuvierian tubules defense mechanism.</title>
        <authorList>
            <person name="Chen T."/>
        </authorList>
    </citation>
    <scope>NUCLEOTIDE SEQUENCE</scope>
    <source>
        <strain evidence="1">Nanhai2018</strain>
        <tissue evidence="1">Muscle</tissue>
    </source>
</reference>
<evidence type="ECO:0000313" key="2">
    <source>
        <dbReference type="Proteomes" id="UP001152320"/>
    </source>
</evidence>
<protein>
    <submittedName>
        <fullName evidence="1">Uncharacterized protein</fullName>
    </submittedName>
</protein>
<proteinExistence type="predicted"/>
<sequence>MGERNLSRGFLGCPTLHLGHCTCVHFDSSAVGTWHNVFFKFSQITTHAYISDFKKL</sequence>
<gene>
    <name evidence="1" type="ORF">HOLleu_38231</name>
</gene>
<dbReference type="AlphaFoldDB" id="A0A9Q1BDZ6"/>